<feature type="domain" description="DUF31" evidence="2">
    <location>
        <begin position="508"/>
        <end position="810"/>
    </location>
</feature>
<dbReference type="HOGENOM" id="CLU_303223_0_0_14"/>
<sequence>MIRKQNKTLKKILIGILPALTLPLVSVACQPFGAIRKIGDLTAEIGSSNPWDQELDLKKPLDSIIGGRVQSRFEKIKASDFIKQSTLPNSYDYVNESSSLILKRKNNILNSVIIWTFVPGVDNFDLNKKFDIQIKIDHNSANDIYGSIKIKVNALVKGSQNSVQEKEFIISGFQTETTGIYAYKERIETAFKNINSLTLKNENNFDINKINSNSSIWDYVNLPENFEKLDINKLRNQDQFDAPEPNASAPNIAMIAKNPYRLKVKNFYYIKGTILRDSYEKNTGEIDVILSIYHDSFHNYVSKIVKLKTKKNLELLKLTETKSFKLKEQYKNFLPSFLVNPETNTTETLAQFIDFGNFDYNNYDIKVVPSLANDQNGDLYLILNKKETKLTSGPTSPGQIVKIEGFNSYDKIFQSSEFTNEINFDYIDSWYKLPKTDNLSEKLKSISESINSSSDSLLWPLFGTALQKVLSSNSLFKHTEKIKNFEKLNYQFTSLVSFKITESGLNFYFGNAVQNYFKVNINFTQKTESKNIVADFGTKVLEKDILNDSLRSRSIVIQLRSNTYEAETKTNASRITSGTAWVFDRKLKEDPKNPGKFLPTNTYYLATNLHVVADLINKPDQIYSFSYLLDGNLKNLDAISFDDTNLFRRFDRIAKTEGKKDYLPPEGFQFISSESKEFWKNLKINPIGLDLPTKDKFRDIAIIEITFPDDQQQKNPFNFGIPFLDFDIFGENRSYIKNIPDAIHKYNESPLDFLITDKLVPNFTKAAQQKTTKIEKALPLHAYLGGFLGGFSWITDNKNAFITTDELLKENNFKLENTTKKFQGATALSLPGLRGGHGMSGSLVVNEYNQVLGIFWGGYFPPTLPGQNRLVKGVGQFDPIGIKTDSNPTILAKWLAQTKDIQTDLDAKQEKIFSIENRNEIEKLAHSARWIKFNNFNQEEFLNI</sequence>
<dbReference type="Proteomes" id="UP000031129">
    <property type="component" value="Chromosome"/>
</dbReference>
<accession>A0A0A8E7E7</accession>
<reference evidence="3 4" key="1">
    <citation type="journal article" date="2015" name="Genome Announc.">
        <title>Complete Genome Sequence of Mycoplasma flocculare Strain Ms42T (ATCC 27399T).</title>
        <authorList>
            <person name="Calcutt M.J."/>
            <person name="Foecking M.F."/>
            <person name="Heidari M.B."/>
            <person name="McIntosh M.A."/>
        </authorList>
    </citation>
    <scope>NUCLEOTIDE SEQUENCE [LARGE SCALE GENOMIC DNA]</scope>
    <source>
        <strain evidence="4">ATCC 27399</strain>
    </source>
</reference>
<keyword evidence="4" id="KW-1185">Reference proteome</keyword>
<keyword evidence="1" id="KW-0732">Signal</keyword>
<dbReference type="OrthoDB" id="394782at2"/>
<evidence type="ECO:0000313" key="3">
    <source>
        <dbReference type="EMBL" id="AJC49943.1"/>
    </source>
</evidence>
<dbReference type="PROSITE" id="PS51257">
    <property type="entry name" value="PROKAR_LIPOPROTEIN"/>
    <property type="match status" value="1"/>
</dbReference>
<dbReference type="EMBL" id="CP007585">
    <property type="protein sequence ID" value="AJC49943.1"/>
    <property type="molecule type" value="Genomic_DNA"/>
</dbReference>
<dbReference type="KEGG" id="mfq:MYF_02215"/>
<evidence type="ECO:0000256" key="1">
    <source>
        <dbReference type="SAM" id="SignalP"/>
    </source>
</evidence>
<evidence type="ECO:0000259" key="2">
    <source>
        <dbReference type="Pfam" id="PF01732"/>
    </source>
</evidence>
<dbReference type="AlphaFoldDB" id="A0A0A8E7E7"/>
<organism evidence="3 4">
    <name type="scientific">Mesomycoplasma flocculare ATCC 27399</name>
    <dbReference type="NCBI Taxonomy" id="743971"/>
    <lineage>
        <taxon>Bacteria</taxon>
        <taxon>Bacillati</taxon>
        <taxon>Mycoplasmatota</taxon>
        <taxon>Mycoplasmoidales</taxon>
        <taxon>Metamycoplasmataceae</taxon>
        <taxon>Mesomycoplasma</taxon>
    </lineage>
</organism>
<feature type="chain" id="PRO_5002036303" description="DUF31 domain-containing protein" evidence="1">
    <location>
        <begin position="29"/>
        <end position="944"/>
    </location>
</feature>
<evidence type="ECO:0000313" key="4">
    <source>
        <dbReference type="Proteomes" id="UP000031129"/>
    </source>
</evidence>
<protein>
    <recommendedName>
        <fullName evidence="2">DUF31 domain-containing protein</fullName>
    </recommendedName>
</protein>
<proteinExistence type="predicted"/>
<dbReference type="InterPro" id="IPR022382">
    <property type="entry name" value="Mycoplasma_peptidase_DUF31"/>
</dbReference>
<gene>
    <name evidence="3" type="ORF">MYF_02215</name>
</gene>
<feature type="signal peptide" evidence="1">
    <location>
        <begin position="1"/>
        <end position="28"/>
    </location>
</feature>
<dbReference type="Pfam" id="PF01732">
    <property type="entry name" value="Mycop_pep_DUF31"/>
    <property type="match status" value="1"/>
</dbReference>
<name>A0A0A8E7E7_MESFC</name>
<dbReference type="STRING" id="743971.MYF_02215"/>